<feature type="domain" description="Mitochondrial outer membrane transport complex Sam37/metaxin N-terminal" evidence="8">
    <location>
        <begin position="19"/>
        <end position="131"/>
    </location>
</feature>
<evidence type="ECO:0000256" key="7">
    <source>
        <dbReference type="ARBA" id="ARBA00023136"/>
    </source>
</evidence>
<accession>A0AAN7TLE0</accession>
<protein>
    <recommendedName>
        <fullName evidence="12">Mitochondrial outer membrane transport complex Sam37/metaxin N-terminal domain-containing protein</fullName>
    </recommendedName>
</protein>
<dbReference type="Pfam" id="PF10568">
    <property type="entry name" value="Tom37"/>
    <property type="match status" value="1"/>
</dbReference>
<comment type="caution">
    <text evidence="10">The sequence shown here is derived from an EMBL/GenBank/DDBJ whole genome shotgun (WGS) entry which is preliminary data.</text>
</comment>
<dbReference type="CDD" id="cd03193">
    <property type="entry name" value="GST_C_Metaxin"/>
    <property type="match status" value="1"/>
</dbReference>
<dbReference type="InterPro" id="IPR019564">
    <property type="entry name" value="Sam37/metaxin_N"/>
</dbReference>
<dbReference type="GO" id="GO:0001401">
    <property type="term" value="C:SAM complex"/>
    <property type="evidence" value="ECO:0007669"/>
    <property type="project" value="InterPro"/>
</dbReference>
<proteinExistence type="inferred from homology"/>
<dbReference type="SUPFAM" id="SSF47616">
    <property type="entry name" value="GST C-terminal domain-like"/>
    <property type="match status" value="1"/>
</dbReference>
<dbReference type="InterPro" id="IPR033468">
    <property type="entry name" value="Metaxin_GST"/>
</dbReference>
<dbReference type="AlphaFoldDB" id="A0AAN7TLE0"/>
<dbReference type="Pfam" id="PF17171">
    <property type="entry name" value="GST_C_6"/>
    <property type="match status" value="1"/>
</dbReference>
<evidence type="ECO:0000313" key="11">
    <source>
        <dbReference type="Proteomes" id="UP001310890"/>
    </source>
</evidence>
<evidence type="ECO:0000256" key="1">
    <source>
        <dbReference type="ARBA" id="ARBA00004294"/>
    </source>
</evidence>
<evidence type="ECO:0000256" key="6">
    <source>
        <dbReference type="ARBA" id="ARBA00023128"/>
    </source>
</evidence>
<dbReference type="EMBL" id="JAVRRL010000022">
    <property type="protein sequence ID" value="KAK5113662.1"/>
    <property type="molecule type" value="Genomic_DNA"/>
</dbReference>
<reference evidence="10" key="1">
    <citation type="submission" date="2023-08" db="EMBL/GenBank/DDBJ databases">
        <title>Black Yeasts Isolated from many extreme environments.</title>
        <authorList>
            <person name="Coleine C."/>
            <person name="Stajich J.E."/>
            <person name="Selbmann L."/>
        </authorList>
    </citation>
    <scope>NUCLEOTIDE SEQUENCE</scope>
    <source>
        <strain evidence="10">CCFEE 5401</strain>
    </source>
</reference>
<evidence type="ECO:0000313" key="10">
    <source>
        <dbReference type="EMBL" id="KAK5113662.1"/>
    </source>
</evidence>
<feature type="domain" description="Metaxin glutathione S-transferase" evidence="9">
    <location>
        <begin position="216"/>
        <end position="276"/>
    </location>
</feature>
<evidence type="ECO:0000256" key="4">
    <source>
        <dbReference type="ARBA" id="ARBA00022787"/>
    </source>
</evidence>
<dbReference type="InterPro" id="IPR050931">
    <property type="entry name" value="Mito_Protein_Transport_Metaxin"/>
</dbReference>
<dbReference type="GO" id="GO:0015031">
    <property type="term" value="P:protein transport"/>
    <property type="evidence" value="ECO:0007669"/>
    <property type="project" value="UniProtKB-KW"/>
</dbReference>
<dbReference type="InterPro" id="IPR036282">
    <property type="entry name" value="Glutathione-S-Trfase_C_sf"/>
</dbReference>
<evidence type="ECO:0000256" key="5">
    <source>
        <dbReference type="ARBA" id="ARBA00022927"/>
    </source>
</evidence>
<keyword evidence="4" id="KW-1000">Mitochondrion outer membrane</keyword>
<evidence type="ECO:0008006" key="12">
    <source>
        <dbReference type="Google" id="ProtNLM"/>
    </source>
</evidence>
<evidence type="ECO:0000256" key="3">
    <source>
        <dbReference type="ARBA" id="ARBA00022448"/>
    </source>
</evidence>
<comment type="subcellular location">
    <subcellularLocation>
        <location evidence="1">Mitochondrion outer membrane</location>
    </subcellularLocation>
</comment>
<name>A0AAN7TLE0_9PEZI</name>
<sequence>MRLYVLGPAFDLPSLDPECLAAIALLQSLGPEEWQLIPTHDDTHGLPYLTLNNDNNTAKSIHGFASITHHLRPHLPKFGDDIALTSFLHSTAQPLLDLSLYLSSENYPTTRSAFTKILPWHTNYLLPPRRRAAARHRTENLGLGGIDVDNVHEDLSGRPEGFDGVGKEQGAGFEVEAQKRASLLLPRKDTLKSFLKRPEHSAVFKLHSLAENFFGPLQDILESTEGKYLHGDKVSAVDCLAYGYLALMLFPTLPQDWLARTMKRKYGVLVAYVERIHAELRLGTNVGDVMALSQCRDEEEGVAAHRSARAMTLPWSTATTSTPIEVLMSTARELLSHIPFLSPSTTILAKGKDRIALWQQFLPALLTLATTAMGTAVYLSIRTGLIPWPHGETVHLFGRKRLVDYGHLGAALGGLSLLGR</sequence>
<evidence type="ECO:0000259" key="8">
    <source>
        <dbReference type="Pfam" id="PF10568"/>
    </source>
</evidence>
<keyword evidence="6" id="KW-0496">Mitochondrion</keyword>
<keyword evidence="5" id="KW-0653">Protein transport</keyword>
<keyword evidence="7" id="KW-0472">Membrane</keyword>
<gene>
    <name evidence="10" type="ORF">LTR62_003289</name>
</gene>
<evidence type="ECO:0000259" key="9">
    <source>
        <dbReference type="Pfam" id="PF17171"/>
    </source>
</evidence>
<dbReference type="Proteomes" id="UP001310890">
    <property type="component" value="Unassembled WGS sequence"/>
</dbReference>
<dbReference type="PANTHER" id="PTHR12289:SF41">
    <property type="entry name" value="FAILED AXON CONNECTIONS-RELATED"/>
    <property type="match status" value="1"/>
</dbReference>
<keyword evidence="3" id="KW-0813">Transport</keyword>
<comment type="similarity">
    <text evidence="2">Belongs to the metaxin family.</text>
</comment>
<organism evidence="10 11">
    <name type="scientific">Meristemomyces frigidus</name>
    <dbReference type="NCBI Taxonomy" id="1508187"/>
    <lineage>
        <taxon>Eukaryota</taxon>
        <taxon>Fungi</taxon>
        <taxon>Dikarya</taxon>
        <taxon>Ascomycota</taxon>
        <taxon>Pezizomycotina</taxon>
        <taxon>Dothideomycetes</taxon>
        <taxon>Dothideomycetidae</taxon>
        <taxon>Mycosphaerellales</taxon>
        <taxon>Teratosphaeriaceae</taxon>
        <taxon>Meristemomyces</taxon>
    </lineage>
</organism>
<dbReference type="PANTHER" id="PTHR12289">
    <property type="entry name" value="METAXIN RELATED"/>
    <property type="match status" value="1"/>
</dbReference>
<dbReference type="GO" id="GO:0007005">
    <property type="term" value="P:mitochondrion organization"/>
    <property type="evidence" value="ECO:0007669"/>
    <property type="project" value="TreeGrafter"/>
</dbReference>
<evidence type="ECO:0000256" key="2">
    <source>
        <dbReference type="ARBA" id="ARBA00009170"/>
    </source>
</evidence>